<comment type="caution">
    <text evidence="2">The sequence shown here is derived from an EMBL/GenBank/DDBJ whole genome shotgun (WGS) entry which is preliminary data.</text>
</comment>
<feature type="region of interest" description="Disordered" evidence="1">
    <location>
        <begin position="723"/>
        <end position="746"/>
    </location>
</feature>
<dbReference type="EMBL" id="QJKD01000024">
    <property type="protein sequence ID" value="PXX45552.1"/>
    <property type="molecule type" value="Genomic_DNA"/>
</dbReference>
<dbReference type="AlphaFoldDB" id="A0A2V3Y8Y2"/>
<reference evidence="2 3" key="1">
    <citation type="submission" date="2018-05" db="EMBL/GenBank/DDBJ databases">
        <title>Genomic Encyclopedia of Type Strains, Phase IV (KMG-IV): sequencing the most valuable type-strain genomes for metagenomic binning, comparative biology and taxonomic classification.</title>
        <authorList>
            <person name="Goeker M."/>
        </authorList>
    </citation>
    <scope>NUCLEOTIDE SEQUENCE [LARGE SCALE GENOMIC DNA]</scope>
    <source>
        <strain evidence="2 3">DSM 24995</strain>
    </source>
</reference>
<dbReference type="RefSeq" id="WP_110326143.1">
    <property type="nucleotide sequence ID" value="NZ_QJKD01000024.1"/>
</dbReference>
<evidence type="ECO:0000313" key="3">
    <source>
        <dbReference type="Proteomes" id="UP000248057"/>
    </source>
</evidence>
<dbReference type="PANTHER" id="PTHR36848:SF2">
    <property type="entry name" value="SECRETED PROTEIN"/>
    <property type="match status" value="1"/>
</dbReference>
<proteinExistence type="predicted"/>
<dbReference type="InterPro" id="IPR029062">
    <property type="entry name" value="Class_I_gatase-like"/>
</dbReference>
<evidence type="ECO:0008006" key="4">
    <source>
        <dbReference type="Google" id="ProtNLM"/>
    </source>
</evidence>
<organism evidence="2 3">
    <name type="scientific">Hungatella effluvii</name>
    <dbReference type="NCBI Taxonomy" id="1096246"/>
    <lineage>
        <taxon>Bacteria</taxon>
        <taxon>Bacillati</taxon>
        <taxon>Bacillota</taxon>
        <taxon>Clostridia</taxon>
        <taxon>Lachnospirales</taxon>
        <taxon>Lachnospiraceae</taxon>
        <taxon>Hungatella</taxon>
    </lineage>
</organism>
<sequence length="1063" mass="122306">MYRENQKEFSEEIFADPPVEYRDFPFWAWNTEMTKEDIDFGLSIFKEMGMGGAFLHSRTGLNIPYLGEKFMDLIDYACSRAEETGLIPWLYDEDRWPSGFAGGLVTKEKANRSRFLVWSPEPLREGQIVENRGFTSSAAPVRSGERKFYSIYEVTGKNGYLKSYRRLKDLNLHKAQTEEGEQTFLWWAYLEISGDNPWFNGQSYVDTLNTEAIKQFIDITYEGYRLKLGDKFGCRIPGIFTDEPQFTPKQRAEGIESRETVILPFTDVLPELFLEKYHFDLMDALPELFYDWEDRVSLARYCYHDLTSQMFAESYAGQIGKWCKNHRLALTGHLMKEPLLSSQTQYVGEAMRAYPAFEIPGIDILCDRHEYTTAKQAQSIVHQYGKSDMISELFGVTNWDYDFRGHKLQGDWQAALGVTMRAPHLSWTSMEGEAKRDYPASIFYQSPWYQEYRLMEDYFARITSVMSRGNAVVRIGVIHPIETCWLHWGTLEKTGERVMELDEQFLQLTDWLIGGSFDFDFISEALLPELYRGCAGAGFSVGEMSYRVVIVPNMETIRWATLEALKEFHSRGGAVVFCGRIPACVNGKLSSEGVRLAEQCKTVPFMRSSLLGELQEFSEVELFEQGCGRIDDVICQLREEGTERFLFIAHKENPKGKDTARVRIIIVRMRGSWLCRRLDAVSGRGEDMEARPGLDGWTETKVRIYEHDSVLIHLRPFFSEEQETRTKGEKVSQKGQTVGEKAGEEGQIAVEKGQNRDQEVQYCKRTRVSLSEPNVLVLDMPEYSLDGEEWKEEEEILRIDNEIRKRLGYSLRMEAWPQPWVKQKADEEIHKVELRYFIYSECEVREVWLALERPEETEVYWQGNPVAGEPVGWYVDKRIQKVALGGLKKGWNELRMVCSFGSRTNLEAVFLLGGFGVKVTGRRAVVTTFSGDLDFGDWTVQGLPFYGGNVTYHISVIGEGHPMKIKVGKFRSPVLRVDYREKKQGNIAFSPYELVTEKIEKGEQRIDITAFGNRLNTFGALHNCDDSDHKAAPGYWRSEGDAWSYEYCLQSAGILKAPEITRC</sequence>
<evidence type="ECO:0000313" key="2">
    <source>
        <dbReference type="EMBL" id="PXX45552.1"/>
    </source>
</evidence>
<gene>
    <name evidence="2" type="ORF">DFR60_1247</name>
</gene>
<accession>A0A2V3Y8Y2</accession>
<dbReference type="InterPro" id="IPR053161">
    <property type="entry name" value="Ulvan_degrading_GH"/>
</dbReference>
<dbReference type="GeneID" id="86064671"/>
<dbReference type="Proteomes" id="UP000248057">
    <property type="component" value="Unassembled WGS sequence"/>
</dbReference>
<dbReference type="PANTHER" id="PTHR36848">
    <property type="entry name" value="DNA-BINDING PROTEIN (PUTATIVE SECRETED PROTEIN)-RELATED"/>
    <property type="match status" value="1"/>
</dbReference>
<feature type="compositionally biased region" description="Basic and acidic residues" evidence="1">
    <location>
        <begin position="723"/>
        <end position="732"/>
    </location>
</feature>
<dbReference type="Gene3D" id="3.40.50.880">
    <property type="match status" value="1"/>
</dbReference>
<name>A0A2V3Y8Y2_9FIRM</name>
<keyword evidence="3" id="KW-1185">Reference proteome</keyword>
<protein>
    <recommendedName>
        <fullName evidence="4">Alpha-L-rhamnosidase-like protein</fullName>
    </recommendedName>
</protein>
<evidence type="ECO:0000256" key="1">
    <source>
        <dbReference type="SAM" id="MobiDB-lite"/>
    </source>
</evidence>